<evidence type="ECO:0000313" key="2">
    <source>
        <dbReference type="Proteomes" id="UP001145114"/>
    </source>
</evidence>
<accession>A0ACC1HHF9</accession>
<dbReference type="Proteomes" id="UP001145114">
    <property type="component" value="Unassembled WGS sequence"/>
</dbReference>
<reference evidence="1" key="1">
    <citation type="submission" date="2022-06" db="EMBL/GenBank/DDBJ databases">
        <title>Phylogenomic reconstructions and comparative analyses of Kickxellomycotina fungi.</title>
        <authorList>
            <person name="Reynolds N.K."/>
            <person name="Stajich J.E."/>
            <person name="Barry K."/>
            <person name="Grigoriev I.V."/>
            <person name="Crous P."/>
            <person name="Smith M.E."/>
        </authorList>
    </citation>
    <scope>NUCLEOTIDE SEQUENCE</scope>
    <source>
        <strain evidence="1">RSA 2271</strain>
    </source>
</reference>
<comment type="caution">
    <text evidence="1">The sequence shown here is derived from an EMBL/GenBank/DDBJ whole genome shotgun (WGS) entry which is preliminary data.</text>
</comment>
<evidence type="ECO:0000313" key="1">
    <source>
        <dbReference type="EMBL" id="KAJ1675989.1"/>
    </source>
</evidence>
<gene>
    <name evidence="1" type="primary">ARE2</name>
    <name evidence="1" type="ORF">EV182_000159</name>
</gene>
<proteinExistence type="predicted"/>
<dbReference type="EMBL" id="JAMZIH010005146">
    <property type="protein sequence ID" value="KAJ1675989.1"/>
    <property type="molecule type" value="Genomic_DNA"/>
</dbReference>
<protein>
    <submittedName>
        <fullName evidence="1">Sterol O-acyltransferase 2 (Sterol-ester synthase 2)</fullName>
    </submittedName>
</protein>
<name>A0ACC1HHF9_9FUNG</name>
<sequence length="700" mass="80221">MGSARPSLTLPASNGRVFSTDVLYHIHRHQRHNPHYRYQRYSRPLQSARIEATGSDFEGGTTSAITRQALGKRRRVAALPDLATNGSAAPGSDSSHNSNTGTSLTATVHQPAPLPLPVRKSIDNNNYYYYCGSSGSSDEDGNGNGDENSSDKNKFAKKYAFMSRTSILDYTELVYNAQEKGFLGLLTCFWSVAMAFLLSLLLRHREDTGDLVSLQLARLLIHDAVGLFSLDIAMVASTAVVVPWIKYGIARRWVIRDVAKSWAPFVALVIFELLWIVGWVHAMWTRSWPWVQRCFFALHLLVNCMKMHAYVDTNMQLAAMHQELARLEVGLDGGDDKPSPVQSRKMRKRIRELKDALNLRKQEPGSMSFPNNLTLSNFAMFQLMPVLVYELNYPRTRQVRWWYLAEKVMGTVGIFIVFYIMVAHLILPELEKSCDQGIFAVTLNIMGPFSICWLLFFFITFDCICNGFSELTKFADRRFYDDWWNARGFDEFSRKWNRPVHMFIARHVYSRMYNALVPELGSPQDRNHADTKKKAWEKMRAKYIAMLAAFGFSSVLHEGALYMATMNWVHGIFFWFQMFQVPLIMAFELPAFHNKYALRNWAFWLSMIVGQSLLCVLYTRHAFAQQQQQQQQQQQHQHYQGLGYYGQSPSYITIGRGYRQRRGGLRMRVEQSTAAGDDPRTDGMPPRAQGTIQGWHAAKT</sequence>
<keyword evidence="2" id="KW-1185">Reference proteome</keyword>
<organism evidence="1 2">
    <name type="scientific">Spiromyces aspiralis</name>
    <dbReference type="NCBI Taxonomy" id="68401"/>
    <lineage>
        <taxon>Eukaryota</taxon>
        <taxon>Fungi</taxon>
        <taxon>Fungi incertae sedis</taxon>
        <taxon>Zoopagomycota</taxon>
        <taxon>Kickxellomycotina</taxon>
        <taxon>Kickxellomycetes</taxon>
        <taxon>Kickxellales</taxon>
        <taxon>Kickxellaceae</taxon>
        <taxon>Spiromyces</taxon>
    </lineage>
</organism>